<proteinExistence type="predicted"/>
<evidence type="ECO:0000256" key="3">
    <source>
        <dbReference type="ARBA" id="ARBA00023235"/>
    </source>
</evidence>
<dbReference type="EMBL" id="CP046244">
    <property type="protein sequence ID" value="QGP91607.1"/>
    <property type="molecule type" value="Genomic_DNA"/>
</dbReference>
<dbReference type="NCBIfam" id="TIGR02635">
    <property type="entry name" value="RhaI_grampos"/>
    <property type="match status" value="1"/>
</dbReference>
<dbReference type="GO" id="GO:0019301">
    <property type="term" value="P:rhamnose catabolic process"/>
    <property type="evidence" value="ECO:0007669"/>
    <property type="project" value="TreeGrafter"/>
</dbReference>
<dbReference type="GO" id="GO:0009045">
    <property type="term" value="F:xylose isomerase activity"/>
    <property type="evidence" value="ECO:0007669"/>
    <property type="project" value="UniProtKB-EC"/>
</dbReference>
<dbReference type="GO" id="GO:0008740">
    <property type="term" value="F:L-rhamnose isomerase activity"/>
    <property type="evidence" value="ECO:0007669"/>
    <property type="project" value="TreeGrafter"/>
</dbReference>
<feature type="domain" description="Xylose isomerase-like TIM barrel" evidence="4">
    <location>
        <begin position="89"/>
        <end position="270"/>
    </location>
</feature>
<dbReference type="GO" id="GO:0019324">
    <property type="term" value="P:L-lyxose metabolic process"/>
    <property type="evidence" value="ECO:0007669"/>
    <property type="project" value="TreeGrafter"/>
</dbReference>
<evidence type="ECO:0000259" key="4">
    <source>
        <dbReference type="Pfam" id="PF01261"/>
    </source>
</evidence>
<sequence length="407" mass="46256">MLWEKQYQLLAQVLADKGIDIERVKDKLKKQVIELPSWAVGNSGTRYGTFREEGAAITVWDRIDDCAEIQRVVGICPVMATHVLWDVTEDGKYEPVREYAAEKGLRIGTVHPNTFMGQQFKFGSICNPFADVRRSTIEHFKDCVRIARELGSKTLGVWLADGTNYPGQDKLRERKHRLFAGLKELYDAMDADMTLLLEYKPFEPAFYTTDVMDWGMSYLMCTKMGDRAKVLVDLGHHLLGVNVEQIIAVLLDEGKMGGFHFNNHKYADDDLMVGSIDPYGLFLIFDQIIEAEEDNVDVDIVYMLDQSHNIEPSIEGIIQSVMNVQKAYARALLVDRRKLQEARQNGDVILANRTLMEAFEIDVNPLLNQVRVEMGIEPDPLLNYRRSGYAEKIARERKNKGANTLGG</sequence>
<dbReference type="InterPro" id="IPR050337">
    <property type="entry name" value="L-rhamnose_isomerase"/>
</dbReference>
<dbReference type="SUPFAM" id="SSF51658">
    <property type="entry name" value="Xylose isomerase-like"/>
    <property type="match status" value="1"/>
</dbReference>
<dbReference type="RefSeq" id="WP_156272194.1">
    <property type="nucleotide sequence ID" value="NZ_CP046244.1"/>
</dbReference>
<reference evidence="5 6" key="1">
    <citation type="submission" date="2019-11" db="EMBL/GenBank/DDBJ databases">
        <title>Genome sequence of Moorella glycerini DSM11254.</title>
        <authorList>
            <person name="Poehlein A."/>
            <person name="Boeer T."/>
            <person name="Daniel R."/>
        </authorList>
    </citation>
    <scope>NUCLEOTIDE SEQUENCE [LARGE SCALE GENOMIC DNA]</scope>
    <source>
        <strain evidence="5 6">DSM 11254</strain>
    </source>
</reference>
<accession>A0A6I5ZPS0</accession>
<dbReference type="InterPro" id="IPR013022">
    <property type="entry name" value="Xyl_isomerase-like_TIM-brl"/>
</dbReference>
<dbReference type="Proteomes" id="UP000425916">
    <property type="component" value="Chromosome"/>
</dbReference>
<keyword evidence="3 5" id="KW-0413">Isomerase</keyword>
<dbReference type="InterPro" id="IPR036237">
    <property type="entry name" value="Xyl_isomerase-like_sf"/>
</dbReference>
<evidence type="ECO:0000256" key="1">
    <source>
        <dbReference type="ARBA" id="ARBA00022723"/>
    </source>
</evidence>
<keyword evidence="2" id="KW-0464">Manganese</keyword>
<dbReference type="EC" id="5.3.1.5" evidence="5"/>
<organism evidence="5 6">
    <name type="scientific">Neomoorella glycerini</name>
    <dbReference type="NCBI Taxonomy" id="55779"/>
    <lineage>
        <taxon>Bacteria</taxon>
        <taxon>Bacillati</taxon>
        <taxon>Bacillota</taxon>
        <taxon>Clostridia</taxon>
        <taxon>Neomoorellales</taxon>
        <taxon>Neomoorellaceae</taxon>
        <taxon>Neomoorella</taxon>
    </lineage>
</organism>
<dbReference type="AlphaFoldDB" id="A0A6I5ZPS0"/>
<evidence type="ECO:0000256" key="2">
    <source>
        <dbReference type="ARBA" id="ARBA00023211"/>
    </source>
</evidence>
<dbReference type="GO" id="GO:0046872">
    <property type="term" value="F:metal ion binding"/>
    <property type="evidence" value="ECO:0007669"/>
    <property type="project" value="UniProtKB-KW"/>
</dbReference>
<gene>
    <name evidence="5" type="primary">xylA_2</name>
    <name evidence="5" type="ORF">MGLY_09440</name>
</gene>
<dbReference type="PANTHER" id="PTHR30268">
    <property type="entry name" value="L-RHAMNOSE ISOMERASE"/>
    <property type="match status" value="1"/>
</dbReference>
<dbReference type="PANTHER" id="PTHR30268:SF0">
    <property type="entry name" value="L-RHAMNOSE ISOMERASE"/>
    <property type="match status" value="1"/>
</dbReference>
<dbReference type="OrthoDB" id="5174871at2"/>
<dbReference type="Pfam" id="PF01261">
    <property type="entry name" value="AP_endonuc_2"/>
    <property type="match status" value="1"/>
</dbReference>
<name>A0A6I5ZPS0_9FIRM</name>
<evidence type="ECO:0000313" key="5">
    <source>
        <dbReference type="EMBL" id="QGP91607.1"/>
    </source>
</evidence>
<keyword evidence="6" id="KW-1185">Reference proteome</keyword>
<evidence type="ECO:0000313" key="6">
    <source>
        <dbReference type="Proteomes" id="UP000425916"/>
    </source>
</evidence>
<dbReference type="InterPro" id="IPR013457">
    <property type="entry name" value="Rhamnose_iso-rel"/>
</dbReference>
<keyword evidence="1" id="KW-0479">Metal-binding</keyword>
<protein>
    <submittedName>
        <fullName evidence="5">Xylose isomerase</fullName>
        <ecNumber evidence="5">5.3.1.5</ecNumber>
    </submittedName>
</protein>
<dbReference type="Gene3D" id="3.20.20.150">
    <property type="entry name" value="Divalent-metal-dependent TIM barrel enzymes"/>
    <property type="match status" value="1"/>
</dbReference>